<evidence type="ECO:0000313" key="1">
    <source>
        <dbReference type="Proteomes" id="UP000887565"/>
    </source>
</evidence>
<protein>
    <submittedName>
        <fullName evidence="2">Uncharacterized protein</fullName>
    </submittedName>
</protein>
<name>A0A915ICF6_ROMCU</name>
<reference evidence="2" key="1">
    <citation type="submission" date="2022-11" db="UniProtKB">
        <authorList>
            <consortium name="WormBaseParasite"/>
        </authorList>
    </citation>
    <scope>IDENTIFICATION</scope>
</reference>
<sequence length="103" mass="11959">MTFQSIKIHGQSEVQFNTNFPQRGKLYTEEEISTSTVVLSGMDIVYLQVMKIIQSRPELGRWTPICMEDVLERAPFFNVQDLIKKRLQPTTLHKSKTILQQGF</sequence>
<organism evidence="1 2">
    <name type="scientific">Romanomermis culicivorax</name>
    <name type="common">Nematode worm</name>
    <dbReference type="NCBI Taxonomy" id="13658"/>
    <lineage>
        <taxon>Eukaryota</taxon>
        <taxon>Metazoa</taxon>
        <taxon>Ecdysozoa</taxon>
        <taxon>Nematoda</taxon>
        <taxon>Enoplea</taxon>
        <taxon>Dorylaimia</taxon>
        <taxon>Mermithida</taxon>
        <taxon>Mermithoidea</taxon>
        <taxon>Mermithidae</taxon>
        <taxon>Romanomermis</taxon>
    </lineage>
</organism>
<dbReference type="AlphaFoldDB" id="A0A915ICF6"/>
<keyword evidence="1" id="KW-1185">Reference proteome</keyword>
<evidence type="ECO:0000313" key="2">
    <source>
        <dbReference type="WBParaSite" id="nRc.2.0.1.t11865-RA"/>
    </source>
</evidence>
<proteinExistence type="predicted"/>
<accession>A0A915ICF6</accession>
<dbReference type="WBParaSite" id="nRc.2.0.1.t11865-RA">
    <property type="protein sequence ID" value="nRc.2.0.1.t11865-RA"/>
    <property type="gene ID" value="nRc.2.0.1.g11865"/>
</dbReference>
<dbReference type="Proteomes" id="UP000887565">
    <property type="component" value="Unplaced"/>
</dbReference>